<feature type="non-terminal residue" evidence="1">
    <location>
        <position position="1"/>
    </location>
</feature>
<dbReference type="EMBL" id="LAZR01009282">
    <property type="protein sequence ID" value="KKM73561.1"/>
    <property type="molecule type" value="Genomic_DNA"/>
</dbReference>
<evidence type="ECO:0000313" key="1">
    <source>
        <dbReference type="EMBL" id="KKM73561.1"/>
    </source>
</evidence>
<protein>
    <submittedName>
        <fullName evidence="1">Uncharacterized protein</fullName>
    </submittedName>
</protein>
<reference evidence="1" key="1">
    <citation type="journal article" date="2015" name="Nature">
        <title>Complex archaea that bridge the gap between prokaryotes and eukaryotes.</title>
        <authorList>
            <person name="Spang A."/>
            <person name="Saw J.H."/>
            <person name="Jorgensen S.L."/>
            <person name="Zaremba-Niedzwiedzka K."/>
            <person name="Martijn J."/>
            <person name="Lind A.E."/>
            <person name="van Eijk R."/>
            <person name="Schleper C."/>
            <person name="Guy L."/>
            <person name="Ettema T.J."/>
        </authorList>
    </citation>
    <scope>NUCLEOTIDE SEQUENCE</scope>
</reference>
<comment type="caution">
    <text evidence="1">The sequence shown here is derived from an EMBL/GenBank/DDBJ whole genome shotgun (WGS) entry which is preliminary data.</text>
</comment>
<accession>A0A0F9KFR1</accession>
<sequence>GGGGGASVTIIATQGTEVYNNTKAVAWDDLDLSGTIGAKSSLVILGVYASNPVTVAFRTNGNGDQYYRLLDGYSWGTQCVDLNGNAHCTVIVLTDSAGLIEWYAEVNNRAVIIDVLGYIN</sequence>
<proteinExistence type="predicted"/>
<gene>
    <name evidence="1" type="ORF">LCGC14_1409120</name>
</gene>
<name>A0A0F9KFR1_9ZZZZ</name>
<organism evidence="1">
    <name type="scientific">marine sediment metagenome</name>
    <dbReference type="NCBI Taxonomy" id="412755"/>
    <lineage>
        <taxon>unclassified sequences</taxon>
        <taxon>metagenomes</taxon>
        <taxon>ecological metagenomes</taxon>
    </lineage>
</organism>
<dbReference type="AlphaFoldDB" id="A0A0F9KFR1"/>